<dbReference type="PANTHER" id="PTHR45709">
    <property type="entry name" value="LARGE SUBUNIT GTPASE 1 HOMOLOG-RELATED"/>
    <property type="match status" value="1"/>
</dbReference>
<keyword evidence="4" id="KW-0342">GTP-binding</keyword>
<reference evidence="6" key="1">
    <citation type="submission" date="2025-08" db="UniProtKB">
        <authorList>
            <consortium name="RefSeq"/>
        </authorList>
    </citation>
    <scope>IDENTIFICATION</scope>
</reference>
<protein>
    <submittedName>
        <fullName evidence="6">Large subunit GTPase 1 homolog</fullName>
    </submittedName>
</protein>
<keyword evidence="5" id="KW-1185">Reference proteome</keyword>
<dbReference type="AlphaFoldDB" id="A0AAJ6YQP2"/>
<dbReference type="GO" id="GO:0005829">
    <property type="term" value="C:cytosol"/>
    <property type="evidence" value="ECO:0007669"/>
    <property type="project" value="TreeGrafter"/>
</dbReference>
<gene>
    <name evidence="6" type="primary">LOC105365869</name>
</gene>
<dbReference type="GO" id="GO:0005525">
    <property type="term" value="F:GTP binding"/>
    <property type="evidence" value="ECO:0007669"/>
    <property type="project" value="UniProtKB-KW"/>
</dbReference>
<evidence type="ECO:0000256" key="1">
    <source>
        <dbReference type="ARBA" id="ARBA00022490"/>
    </source>
</evidence>
<keyword evidence="3" id="KW-0378">Hydrolase</keyword>
<keyword evidence="2" id="KW-0547">Nucleotide-binding</keyword>
<keyword evidence="1" id="KW-0963">Cytoplasm</keyword>
<dbReference type="CTD" id="31097"/>
<dbReference type="RefSeq" id="XP_011502433.1">
    <property type="nucleotide sequence ID" value="XM_011504131.1"/>
</dbReference>
<evidence type="ECO:0000256" key="3">
    <source>
        <dbReference type="ARBA" id="ARBA00022801"/>
    </source>
</evidence>
<dbReference type="GeneID" id="105365869"/>
<name>A0AAJ6YQP2_9HYME</name>
<sequence length="87" mass="10746">MTIQEFKIYEKKEFLEWKKKLSVLEELHSYVITPYETNIERWRQLWRVIEHSDVIVQIVDARNPLLFRCTDLEQYVKEVNHNKLLQL</sequence>
<proteinExistence type="predicted"/>
<dbReference type="InterPro" id="IPR043358">
    <property type="entry name" value="GNL1-like"/>
</dbReference>
<dbReference type="GO" id="GO:0003924">
    <property type="term" value="F:GTPase activity"/>
    <property type="evidence" value="ECO:0007669"/>
    <property type="project" value="InterPro"/>
</dbReference>
<organism evidence="5 6">
    <name type="scientific">Ceratosolen solmsi marchali</name>
    <dbReference type="NCBI Taxonomy" id="326594"/>
    <lineage>
        <taxon>Eukaryota</taxon>
        <taxon>Metazoa</taxon>
        <taxon>Ecdysozoa</taxon>
        <taxon>Arthropoda</taxon>
        <taxon>Hexapoda</taxon>
        <taxon>Insecta</taxon>
        <taxon>Pterygota</taxon>
        <taxon>Neoptera</taxon>
        <taxon>Endopterygota</taxon>
        <taxon>Hymenoptera</taxon>
        <taxon>Apocrita</taxon>
        <taxon>Proctotrupomorpha</taxon>
        <taxon>Chalcidoidea</taxon>
        <taxon>Agaonidae</taxon>
        <taxon>Agaoninae</taxon>
        <taxon>Ceratosolen</taxon>
    </lineage>
</organism>
<dbReference type="PANTHER" id="PTHR45709:SF2">
    <property type="entry name" value="LARGE SUBUNIT GTPASE 1 HOMOLOG"/>
    <property type="match status" value="1"/>
</dbReference>
<dbReference type="SUPFAM" id="SSF52540">
    <property type="entry name" value="P-loop containing nucleoside triphosphate hydrolases"/>
    <property type="match status" value="1"/>
</dbReference>
<evidence type="ECO:0000256" key="4">
    <source>
        <dbReference type="ARBA" id="ARBA00023134"/>
    </source>
</evidence>
<dbReference type="Proteomes" id="UP000695007">
    <property type="component" value="Unplaced"/>
</dbReference>
<dbReference type="KEGG" id="csol:105365869"/>
<dbReference type="Gene3D" id="3.40.50.300">
    <property type="entry name" value="P-loop containing nucleotide triphosphate hydrolases"/>
    <property type="match status" value="1"/>
</dbReference>
<accession>A0AAJ6YQP2</accession>
<evidence type="ECO:0000313" key="6">
    <source>
        <dbReference type="RefSeq" id="XP_011502433.1"/>
    </source>
</evidence>
<evidence type="ECO:0000256" key="2">
    <source>
        <dbReference type="ARBA" id="ARBA00022741"/>
    </source>
</evidence>
<dbReference type="InterPro" id="IPR027417">
    <property type="entry name" value="P-loop_NTPase"/>
</dbReference>
<evidence type="ECO:0000313" key="5">
    <source>
        <dbReference type="Proteomes" id="UP000695007"/>
    </source>
</evidence>